<dbReference type="PANTHER" id="PTHR10000">
    <property type="entry name" value="PHOSPHOSERINE PHOSPHATASE"/>
    <property type="match status" value="1"/>
</dbReference>
<dbReference type="SFLD" id="SFLDG01144">
    <property type="entry name" value="C2.B.4:_PGP_Like"/>
    <property type="match status" value="1"/>
</dbReference>
<dbReference type="InterPro" id="IPR036412">
    <property type="entry name" value="HAD-like_sf"/>
</dbReference>
<protein>
    <recommendedName>
        <fullName evidence="3">Sugar-phosphatase</fullName>
    </recommendedName>
</protein>
<dbReference type="InterPro" id="IPR023214">
    <property type="entry name" value="HAD_sf"/>
</dbReference>
<dbReference type="Proteomes" id="UP000182089">
    <property type="component" value="Unassembled WGS sequence"/>
</dbReference>
<sequence length="274" mass="29612">MSEIKLVAIDIDATLLNSNRQLTTKVSQAIKNVSAQGTKVVLTSGRPLSGIKPFLAQLGLDNQNDQYVISFGGSIVETTSGQVLASNQLSFNDYLKLYQIATSLGIHFHVESADKLYTSNRDLGKYTIVEGFLTQIPVCVRTPEELSNIPLVKAMFVDDPAKIDNLVQKTELFEPLSAKLTFTRSDPAYYEANPKGVDKAYGLKILLDKLNMTPANLMAIGDQGNDLSMLKLAQVGVAMGNAIPELKAVASFVTADCDHDGVAVALEKFVAAKN</sequence>
<dbReference type="Gene3D" id="3.40.50.1000">
    <property type="entry name" value="HAD superfamily/HAD-like"/>
    <property type="match status" value="1"/>
</dbReference>
<dbReference type="SFLD" id="SFLDS00003">
    <property type="entry name" value="Haloacid_Dehalogenase"/>
    <property type="match status" value="1"/>
</dbReference>
<comment type="caution">
    <text evidence="1">The sequence shown here is derived from an EMBL/GenBank/DDBJ whole genome shotgun (WGS) entry which is preliminary data.</text>
</comment>
<evidence type="ECO:0008006" key="3">
    <source>
        <dbReference type="Google" id="ProtNLM"/>
    </source>
</evidence>
<dbReference type="NCBIfam" id="TIGR00099">
    <property type="entry name" value="Cof-subfamily"/>
    <property type="match status" value="1"/>
</dbReference>
<organism evidence="1 2">
    <name type="scientific">Ligilactobacillus ruminis</name>
    <dbReference type="NCBI Taxonomy" id="1623"/>
    <lineage>
        <taxon>Bacteria</taxon>
        <taxon>Bacillati</taxon>
        <taxon>Bacillota</taxon>
        <taxon>Bacilli</taxon>
        <taxon>Lactobacillales</taxon>
        <taxon>Lactobacillaceae</taxon>
        <taxon>Ligilactobacillus</taxon>
    </lineage>
</organism>
<dbReference type="EMBL" id="FOCC01000002">
    <property type="protein sequence ID" value="SEM41368.1"/>
    <property type="molecule type" value="Genomic_DNA"/>
</dbReference>
<dbReference type="InterPro" id="IPR006379">
    <property type="entry name" value="HAD-SF_hydro_IIB"/>
</dbReference>
<evidence type="ECO:0000313" key="2">
    <source>
        <dbReference type="Proteomes" id="UP000182089"/>
    </source>
</evidence>
<proteinExistence type="predicted"/>
<dbReference type="CDD" id="cd07516">
    <property type="entry name" value="HAD_Pase"/>
    <property type="match status" value="1"/>
</dbReference>
<dbReference type="NCBIfam" id="TIGR01484">
    <property type="entry name" value="HAD-SF-IIB"/>
    <property type="match status" value="1"/>
</dbReference>
<dbReference type="SUPFAM" id="SSF56784">
    <property type="entry name" value="HAD-like"/>
    <property type="match status" value="1"/>
</dbReference>
<dbReference type="Pfam" id="PF08282">
    <property type="entry name" value="Hydrolase_3"/>
    <property type="match status" value="1"/>
</dbReference>
<evidence type="ECO:0000313" key="1">
    <source>
        <dbReference type="EMBL" id="SEM41368.1"/>
    </source>
</evidence>
<dbReference type="InterPro" id="IPR000150">
    <property type="entry name" value="Cof"/>
</dbReference>
<dbReference type="Gene3D" id="3.30.1240.10">
    <property type="match status" value="1"/>
</dbReference>
<reference evidence="1 2" key="1">
    <citation type="submission" date="2016-10" db="EMBL/GenBank/DDBJ databases">
        <authorList>
            <person name="Varghese N."/>
            <person name="Submissions S."/>
        </authorList>
    </citation>
    <scope>NUCLEOTIDE SEQUENCE [LARGE SCALE GENOMIC DNA]</scope>
    <source>
        <strain evidence="1 2">WC1T17</strain>
    </source>
</reference>
<gene>
    <name evidence="1" type="ORF">SAMN05216431_102133</name>
</gene>
<dbReference type="PROSITE" id="PS01229">
    <property type="entry name" value="COF_2"/>
    <property type="match status" value="1"/>
</dbReference>
<name>A0ABY1A9R0_9LACO</name>
<accession>A0ABY1A9R0</accession>
<dbReference type="SFLD" id="SFLDG01140">
    <property type="entry name" value="C2.B:_Phosphomannomutase_and_P"/>
    <property type="match status" value="1"/>
</dbReference>
<dbReference type="PANTHER" id="PTHR10000:SF8">
    <property type="entry name" value="HAD SUPERFAMILY HYDROLASE-LIKE, TYPE 3"/>
    <property type="match status" value="1"/>
</dbReference>